<dbReference type="SUPFAM" id="SSF101941">
    <property type="entry name" value="NAC domain"/>
    <property type="match status" value="1"/>
</dbReference>
<sequence length="313" mass="33364">MAAAAPIESALHLGFRFEPTPAQAVTYYLPRLVAGEPMHAVIRPFVHAADVYACEPGVLAAQFRPTPRTGDRFFFSTCKLQSHKSARAVRAAGPGSWHSQGNGTEVKDAAGVKVGEVKKLRYKKGGKFTDWLMDEFSSCCDVVGDSQHVLCKIYVSPRAGPDSAARQESEAFFVAAAPAPIPNKRPAPPIAESPCTKRTRGGALVPVLTAPVAQVQPPSPSPVEAPAPHCAAESPAAAAQDGDDFDFHFAKSLEATLEQAEGEVDAEAAQDDTDWFQSSEALIDQQVHQQTDAFDAAIGRRGNPMMRAWTAAA</sequence>
<dbReference type="AlphaFoldDB" id="A0AAV5FIV1"/>
<keyword evidence="8" id="KW-1185">Reference proteome</keyword>
<dbReference type="PROSITE" id="PS51005">
    <property type="entry name" value="NAC"/>
    <property type="match status" value="1"/>
</dbReference>
<dbReference type="Gene3D" id="2.170.150.80">
    <property type="entry name" value="NAC domain"/>
    <property type="match status" value="1"/>
</dbReference>
<keyword evidence="3" id="KW-0238">DNA-binding</keyword>
<dbReference type="GO" id="GO:0003677">
    <property type="term" value="F:DNA binding"/>
    <property type="evidence" value="ECO:0007669"/>
    <property type="project" value="UniProtKB-KW"/>
</dbReference>
<comment type="subcellular location">
    <subcellularLocation>
        <location evidence="1">Nucleus</location>
    </subcellularLocation>
</comment>
<protein>
    <recommendedName>
        <fullName evidence="6">NAC domain-containing protein</fullName>
    </recommendedName>
</protein>
<evidence type="ECO:0000313" key="7">
    <source>
        <dbReference type="EMBL" id="GJN34542.1"/>
    </source>
</evidence>
<evidence type="ECO:0000313" key="8">
    <source>
        <dbReference type="Proteomes" id="UP001054889"/>
    </source>
</evidence>
<keyword evidence="4" id="KW-0804">Transcription</keyword>
<dbReference type="GO" id="GO:0006355">
    <property type="term" value="P:regulation of DNA-templated transcription"/>
    <property type="evidence" value="ECO:0007669"/>
    <property type="project" value="InterPro"/>
</dbReference>
<name>A0AAV5FIV1_ELECO</name>
<evidence type="ECO:0000256" key="5">
    <source>
        <dbReference type="ARBA" id="ARBA00023242"/>
    </source>
</evidence>
<dbReference type="InterPro" id="IPR003441">
    <property type="entry name" value="NAC-dom"/>
</dbReference>
<feature type="domain" description="NAC" evidence="6">
    <location>
        <begin position="11"/>
        <end position="156"/>
    </location>
</feature>
<reference evidence="7" key="1">
    <citation type="journal article" date="2018" name="DNA Res.">
        <title>Multiple hybrid de novo genome assembly of finger millet, an orphan allotetraploid crop.</title>
        <authorList>
            <person name="Hatakeyama M."/>
            <person name="Aluri S."/>
            <person name="Balachadran M.T."/>
            <person name="Sivarajan S.R."/>
            <person name="Patrignani A."/>
            <person name="Gruter S."/>
            <person name="Poveda L."/>
            <person name="Shimizu-Inatsugi R."/>
            <person name="Baeten J."/>
            <person name="Francoijs K.J."/>
            <person name="Nataraja K.N."/>
            <person name="Reddy Y.A.N."/>
            <person name="Phadnis S."/>
            <person name="Ravikumar R.L."/>
            <person name="Schlapbach R."/>
            <person name="Sreeman S.M."/>
            <person name="Shimizu K.K."/>
        </authorList>
    </citation>
    <scope>NUCLEOTIDE SEQUENCE</scope>
</reference>
<accession>A0AAV5FIV1</accession>
<dbReference type="PANTHER" id="PTHR31989">
    <property type="entry name" value="NAC DOMAIN-CONTAINING PROTEIN 82-RELATED"/>
    <property type="match status" value="1"/>
</dbReference>
<comment type="caution">
    <text evidence="7">The sequence shown here is derived from an EMBL/GenBank/DDBJ whole genome shotgun (WGS) entry which is preliminary data.</text>
</comment>
<keyword evidence="5" id="KW-0539">Nucleus</keyword>
<dbReference type="Proteomes" id="UP001054889">
    <property type="component" value="Unassembled WGS sequence"/>
</dbReference>
<evidence type="ECO:0000256" key="2">
    <source>
        <dbReference type="ARBA" id="ARBA00023015"/>
    </source>
</evidence>
<evidence type="ECO:0000256" key="1">
    <source>
        <dbReference type="ARBA" id="ARBA00004123"/>
    </source>
</evidence>
<evidence type="ECO:0000256" key="3">
    <source>
        <dbReference type="ARBA" id="ARBA00023125"/>
    </source>
</evidence>
<gene>
    <name evidence="7" type="primary">gb23213</name>
    <name evidence="7" type="ORF">PR202_gb23213</name>
</gene>
<evidence type="ECO:0000259" key="6">
    <source>
        <dbReference type="PROSITE" id="PS51005"/>
    </source>
</evidence>
<dbReference type="InterPro" id="IPR036093">
    <property type="entry name" value="NAC_dom_sf"/>
</dbReference>
<evidence type="ECO:0000256" key="4">
    <source>
        <dbReference type="ARBA" id="ARBA00023163"/>
    </source>
</evidence>
<reference evidence="7" key="2">
    <citation type="submission" date="2021-12" db="EMBL/GenBank/DDBJ databases">
        <title>Resequencing data analysis of finger millet.</title>
        <authorList>
            <person name="Hatakeyama M."/>
            <person name="Aluri S."/>
            <person name="Balachadran M.T."/>
            <person name="Sivarajan S.R."/>
            <person name="Poveda L."/>
            <person name="Shimizu-Inatsugi R."/>
            <person name="Schlapbach R."/>
            <person name="Sreeman S.M."/>
            <person name="Shimizu K.K."/>
        </authorList>
    </citation>
    <scope>NUCLEOTIDE SEQUENCE</scope>
</reference>
<proteinExistence type="predicted"/>
<organism evidence="7 8">
    <name type="scientific">Eleusine coracana subsp. coracana</name>
    <dbReference type="NCBI Taxonomy" id="191504"/>
    <lineage>
        <taxon>Eukaryota</taxon>
        <taxon>Viridiplantae</taxon>
        <taxon>Streptophyta</taxon>
        <taxon>Embryophyta</taxon>
        <taxon>Tracheophyta</taxon>
        <taxon>Spermatophyta</taxon>
        <taxon>Magnoliopsida</taxon>
        <taxon>Liliopsida</taxon>
        <taxon>Poales</taxon>
        <taxon>Poaceae</taxon>
        <taxon>PACMAD clade</taxon>
        <taxon>Chloridoideae</taxon>
        <taxon>Cynodonteae</taxon>
        <taxon>Eleusininae</taxon>
        <taxon>Eleusine</taxon>
    </lineage>
</organism>
<dbReference type="EMBL" id="BQKI01000085">
    <property type="protein sequence ID" value="GJN34542.1"/>
    <property type="molecule type" value="Genomic_DNA"/>
</dbReference>
<dbReference type="Pfam" id="PF02365">
    <property type="entry name" value="NAM"/>
    <property type="match status" value="1"/>
</dbReference>
<dbReference type="GO" id="GO:0005634">
    <property type="term" value="C:nucleus"/>
    <property type="evidence" value="ECO:0007669"/>
    <property type="project" value="UniProtKB-SubCell"/>
</dbReference>
<keyword evidence="2" id="KW-0805">Transcription regulation</keyword>